<sequence length="134" mass="15225">MNNEEKPKTKETRVAFSFKVDKANGLFTIDNLELPKHTKLVKGLQLISEYPDRLYYRGSQRIEIGGEELFPDGFDSKILMSSLSVAPRERFFELGDVLPGDLSVKVRYQDKDHSNAAFGQGYKVSLIILIEEVV</sequence>
<dbReference type="Proteomes" id="UP000318833">
    <property type="component" value="Unassembled WGS sequence"/>
</dbReference>
<dbReference type="OrthoDB" id="1162838at2"/>
<dbReference type="RefSeq" id="WP_143919210.1">
    <property type="nucleotide sequence ID" value="NZ_CANMXV010000094.1"/>
</dbReference>
<proteinExistence type="predicted"/>
<dbReference type="EMBL" id="VLNR01000146">
    <property type="protein sequence ID" value="TSE02701.1"/>
    <property type="molecule type" value="Genomic_DNA"/>
</dbReference>
<comment type="caution">
    <text evidence="1">The sequence shown here is derived from an EMBL/GenBank/DDBJ whole genome shotgun (WGS) entry which is preliminary data.</text>
</comment>
<accession>A0A554VA81</accession>
<reference evidence="1 2" key="1">
    <citation type="submission" date="2019-07" db="EMBL/GenBank/DDBJ databases">
        <title>The draft genome sequence of Aquimarina algiphila M91.</title>
        <authorList>
            <person name="Meng X."/>
        </authorList>
    </citation>
    <scope>NUCLEOTIDE SEQUENCE [LARGE SCALE GENOMIC DNA]</scope>
    <source>
        <strain evidence="1 2">M91</strain>
    </source>
</reference>
<evidence type="ECO:0000313" key="1">
    <source>
        <dbReference type="EMBL" id="TSE02701.1"/>
    </source>
</evidence>
<evidence type="ECO:0000313" key="2">
    <source>
        <dbReference type="Proteomes" id="UP000318833"/>
    </source>
</evidence>
<gene>
    <name evidence="1" type="ORF">FOF46_30585</name>
</gene>
<dbReference type="AlphaFoldDB" id="A0A554VA81"/>
<keyword evidence="2" id="KW-1185">Reference proteome</keyword>
<organism evidence="1 2">
    <name type="scientific">Aquimarina algiphila</name>
    <dbReference type="NCBI Taxonomy" id="2047982"/>
    <lineage>
        <taxon>Bacteria</taxon>
        <taxon>Pseudomonadati</taxon>
        <taxon>Bacteroidota</taxon>
        <taxon>Flavobacteriia</taxon>
        <taxon>Flavobacteriales</taxon>
        <taxon>Flavobacteriaceae</taxon>
        <taxon>Aquimarina</taxon>
    </lineage>
</organism>
<protein>
    <submittedName>
        <fullName evidence="1">Uncharacterized protein</fullName>
    </submittedName>
</protein>
<name>A0A554VA81_9FLAO</name>